<dbReference type="Gene3D" id="3.30.1540.10">
    <property type="entry name" value="formyl-coa transferase, domain 3"/>
    <property type="match status" value="1"/>
</dbReference>
<evidence type="ECO:0000313" key="2">
    <source>
        <dbReference type="EMBL" id="RIJ24460.1"/>
    </source>
</evidence>
<gene>
    <name evidence="2" type="ORF">D1224_09560</name>
</gene>
<comment type="caution">
    <text evidence="2">The sequence shown here is derived from an EMBL/GenBank/DDBJ whole genome shotgun (WGS) entry which is preliminary data.</text>
</comment>
<dbReference type="SUPFAM" id="SSF89796">
    <property type="entry name" value="CoA-transferase family III (CaiB/BaiF)"/>
    <property type="match status" value="1"/>
</dbReference>
<dbReference type="PANTHER" id="PTHR48207:SF3">
    <property type="entry name" value="SUCCINATE--HYDROXYMETHYLGLUTARATE COA-TRANSFERASE"/>
    <property type="match status" value="1"/>
</dbReference>
<dbReference type="AlphaFoldDB" id="A0A399QZY4"/>
<proteinExistence type="predicted"/>
<dbReference type="Pfam" id="PF02515">
    <property type="entry name" value="CoA_transf_3"/>
    <property type="match status" value="1"/>
</dbReference>
<dbReference type="RefSeq" id="WP_119379650.1">
    <property type="nucleotide sequence ID" value="NZ_QWGB01000005.1"/>
</dbReference>
<keyword evidence="3" id="KW-1185">Reference proteome</keyword>
<name>A0A399QZY4_9PROT</name>
<dbReference type="EMBL" id="QWGB01000005">
    <property type="protein sequence ID" value="RIJ24460.1"/>
    <property type="molecule type" value="Genomic_DNA"/>
</dbReference>
<evidence type="ECO:0000313" key="3">
    <source>
        <dbReference type="Proteomes" id="UP000265431"/>
    </source>
</evidence>
<dbReference type="OrthoDB" id="9806585at2"/>
<evidence type="ECO:0000256" key="1">
    <source>
        <dbReference type="ARBA" id="ARBA00022679"/>
    </source>
</evidence>
<sequence>MPDTSVPAPLAGLRVIELGQLIAGPFCAQLLGDFGAEIIKVEAPDAPDPARGWGAAKKDGQSLFWPIIARNKKSLTLNLRTTEGQAILKQLVETADVLVENFRPGTLERWGLGPDVLHALNPRLVIARISGYGQTGPESAKAGYASVGEAKGGLRYMIGEPDRLPARAGVSLGDTMTGTFAALGTMMALFSRERTGKGQVVDAAIYESVMAFIESIIPEYALAGHTRERTGPILPRVAPSGVYSCADGMVIIGANQDTLFRRLAEMIGADWADDSRYATHDARGDNQIELDEKIAAWTGERTVADVLKQCQTNGVPCGPVNTARDMLEDAHIKAREAIIRVAHPMLGEVPMQGVFPKLSDTPGRVDHAGPVLGADTTSILSSLGVDASEQARLRDKGVI</sequence>
<organism evidence="2 3">
    <name type="scientific">Henriciella barbarensis</name>
    <dbReference type="NCBI Taxonomy" id="86342"/>
    <lineage>
        <taxon>Bacteria</taxon>
        <taxon>Pseudomonadati</taxon>
        <taxon>Pseudomonadota</taxon>
        <taxon>Alphaproteobacteria</taxon>
        <taxon>Hyphomonadales</taxon>
        <taxon>Hyphomonadaceae</taxon>
        <taxon>Henriciella</taxon>
    </lineage>
</organism>
<keyword evidence="1 2" id="KW-0808">Transferase</keyword>
<accession>A0A399QZY4</accession>
<dbReference type="GO" id="GO:0008410">
    <property type="term" value="F:CoA-transferase activity"/>
    <property type="evidence" value="ECO:0007669"/>
    <property type="project" value="TreeGrafter"/>
</dbReference>
<dbReference type="InterPro" id="IPR003673">
    <property type="entry name" value="CoA-Trfase_fam_III"/>
</dbReference>
<dbReference type="InterPro" id="IPR023606">
    <property type="entry name" value="CoA-Trfase_III_dom_1_sf"/>
</dbReference>
<dbReference type="Gene3D" id="3.40.50.10540">
    <property type="entry name" value="Crotonobetainyl-coa:carnitine coa-transferase, domain 1"/>
    <property type="match status" value="1"/>
</dbReference>
<dbReference type="InterPro" id="IPR044855">
    <property type="entry name" value="CoA-Trfase_III_dom3_sf"/>
</dbReference>
<protein>
    <submittedName>
        <fullName evidence="2">CoA transferase</fullName>
    </submittedName>
</protein>
<dbReference type="Proteomes" id="UP000265431">
    <property type="component" value="Unassembled WGS sequence"/>
</dbReference>
<reference evidence="2 3" key="1">
    <citation type="submission" date="2018-08" db="EMBL/GenBank/DDBJ databases">
        <title>Henriciella mobilis sp. nov., isolated from seawater.</title>
        <authorList>
            <person name="Cheng H."/>
            <person name="Wu Y.-H."/>
            <person name="Xu X.-W."/>
            <person name="Guo L.-L."/>
        </authorList>
    </citation>
    <scope>NUCLEOTIDE SEQUENCE [LARGE SCALE GENOMIC DNA]</scope>
    <source>
        <strain evidence="2 3">CCUG66934</strain>
    </source>
</reference>
<dbReference type="PANTHER" id="PTHR48207">
    <property type="entry name" value="SUCCINATE--HYDROXYMETHYLGLUTARATE COA-TRANSFERASE"/>
    <property type="match status" value="1"/>
</dbReference>
<dbReference type="InterPro" id="IPR050483">
    <property type="entry name" value="CoA-transferase_III_domain"/>
</dbReference>